<feature type="chain" id="PRO_5012928734" description="Superoxide dismutase [Cu-Zn]" evidence="4">
    <location>
        <begin position="24"/>
        <end position="176"/>
    </location>
</feature>
<dbReference type="OrthoDB" id="5431326at2"/>
<comment type="cofactor">
    <cofactor evidence="2">
        <name>Cu cation</name>
        <dbReference type="ChEBI" id="CHEBI:23378"/>
    </cofactor>
    <text evidence="2">Binds 1 copper ion per subunit.</text>
</comment>
<evidence type="ECO:0000256" key="3">
    <source>
        <dbReference type="SAM" id="MobiDB-lite"/>
    </source>
</evidence>
<dbReference type="EMBL" id="FQUJ01000018">
    <property type="protein sequence ID" value="SHF68813.1"/>
    <property type="molecule type" value="Genomic_DNA"/>
</dbReference>
<sequence>MRRLNTIAIVIGMSVGLSGTALAAQEIEMHEVSAEGVGDSIGTVTIEDTEYGLLLTPDLAGLDPGAHGFHVHENANCEPLEVNGQQSAAAAAGGHYSPDGTDFHGGPYGEGHLGDLPILMVDEEGAATTPILAPRLKVSDLQNRALIVHEGGDTYFDNPTLGGGGPRIACGTVGKQ</sequence>
<accession>A0A1M5DPA9</accession>
<comment type="similarity">
    <text evidence="1 2">Belongs to the Cu-Zn superoxide dismutase family.</text>
</comment>
<dbReference type="AlphaFoldDB" id="A0A1M5DPA9"/>
<evidence type="ECO:0000256" key="4">
    <source>
        <dbReference type="SAM" id="SignalP"/>
    </source>
</evidence>
<dbReference type="GO" id="GO:0005507">
    <property type="term" value="F:copper ion binding"/>
    <property type="evidence" value="ECO:0007669"/>
    <property type="project" value="InterPro"/>
</dbReference>
<dbReference type="GO" id="GO:0004784">
    <property type="term" value="F:superoxide dismutase activity"/>
    <property type="evidence" value="ECO:0007669"/>
    <property type="project" value="UniProtKB-EC"/>
</dbReference>
<evidence type="ECO:0000259" key="5">
    <source>
        <dbReference type="Pfam" id="PF00080"/>
    </source>
</evidence>
<feature type="domain" description="Superoxide dismutase copper/zinc binding" evidence="5">
    <location>
        <begin position="42"/>
        <end position="173"/>
    </location>
</feature>
<dbReference type="InterPro" id="IPR036423">
    <property type="entry name" value="SOD-like_Cu/Zn_dom_sf"/>
</dbReference>
<evidence type="ECO:0000256" key="1">
    <source>
        <dbReference type="ARBA" id="ARBA00010457"/>
    </source>
</evidence>
<name>A0A1M5DPA9_9GAMM</name>
<comment type="catalytic activity">
    <reaction evidence="2">
        <text>2 superoxide + 2 H(+) = H2O2 + O2</text>
        <dbReference type="Rhea" id="RHEA:20696"/>
        <dbReference type="ChEBI" id="CHEBI:15378"/>
        <dbReference type="ChEBI" id="CHEBI:15379"/>
        <dbReference type="ChEBI" id="CHEBI:16240"/>
        <dbReference type="ChEBI" id="CHEBI:18421"/>
        <dbReference type="EC" id="1.15.1.1"/>
    </reaction>
</comment>
<dbReference type="Gene3D" id="2.60.40.200">
    <property type="entry name" value="Superoxide dismutase, copper/zinc binding domain"/>
    <property type="match status" value="1"/>
</dbReference>
<proteinExistence type="inferred from homology"/>
<keyword evidence="2" id="KW-0186">Copper</keyword>
<dbReference type="PROSITE" id="PS00332">
    <property type="entry name" value="SOD_CU_ZN_2"/>
    <property type="match status" value="1"/>
</dbReference>
<dbReference type="InterPro" id="IPR001424">
    <property type="entry name" value="SOD_Cu_Zn_dom"/>
</dbReference>
<gene>
    <name evidence="6" type="ORF">SAMN02745148_03304</name>
</gene>
<comment type="function">
    <text evidence="2">Destroys radicals which are normally produced within the cells and which are toxic to biological systems.</text>
</comment>
<comment type="cofactor">
    <cofactor evidence="2">
        <name>Zn(2+)</name>
        <dbReference type="ChEBI" id="CHEBI:29105"/>
    </cofactor>
    <text evidence="2">Binds 1 zinc ion per subunit.</text>
</comment>
<dbReference type="STRING" id="1121942.SAMN02745148_03304"/>
<dbReference type="Pfam" id="PF00080">
    <property type="entry name" value="Sod_Cu"/>
    <property type="match status" value="1"/>
</dbReference>
<feature type="region of interest" description="Disordered" evidence="3">
    <location>
        <begin position="86"/>
        <end position="108"/>
    </location>
</feature>
<organism evidence="6 7">
    <name type="scientific">Modicisalibacter ilicicola DSM 19980</name>
    <dbReference type="NCBI Taxonomy" id="1121942"/>
    <lineage>
        <taxon>Bacteria</taxon>
        <taxon>Pseudomonadati</taxon>
        <taxon>Pseudomonadota</taxon>
        <taxon>Gammaproteobacteria</taxon>
        <taxon>Oceanospirillales</taxon>
        <taxon>Halomonadaceae</taxon>
        <taxon>Modicisalibacter</taxon>
    </lineage>
</organism>
<dbReference type="EC" id="1.15.1.1" evidence="2"/>
<keyword evidence="2" id="KW-0479">Metal-binding</keyword>
<dbReference type="PANTHER" id="PTHR10003">
    <property type="entry name" value="SUPEROXIDE DISMUTASE CU-ZN -RELATED"/>
    <property type="match status" value="1"/>
</dbReference>
<keyword evidence="7" id="KW-1185">Reference proteome</keyword>
<reference evidence="6 7" key="1">
    <citation type="submission" date="2016-11" db="EMBL/GenBank/DDBJ databases">
        <authorList>
            <person name="Jaros S."/>
            <person name="Januszkiewicz K."/>
            <person name="Wedrychowicz H."/>
        </authorList>
    </citation>
    <scope>NUCLEOTIDE SEQUENCE [LARGE SCALE GENOMIC DNA]</scope>
    <source>
        <strain evidence="6 7">DSM 19980</strain>
    </source>
</reference>
<dbReference type="Proteomes" id="UP000184346">
    <property type="component" value="Unassembled WGS sequence"/>
</dbReference>
<keyword evidence="2" id="KW-0560">Oxidoreductase</keyword>
<feature type="signal peptide" evidence="4">
    <location>
        <begin position="1"/>
        <end position="23"/>
    </location>
</feature>
<evidence type="ECO:0000256" key="2">
    <source>
        <dbReference type="RuleBase" id="RU000393"/>
    </source>
</evidence>
<evidence type="ECO:0000313" key="7">
    <source>
        <dbReference type="Proteomes" id="UP000184346"/>
    </source>
</evidence>
<dbReference type="SUPFAM" id="SSF49329">
    <property type="entry name" value="Cu,Zn superoxide dismutase-like"/>
    <property type="match status" value="1"/>
</dbReference>
<protein>
    <recommendedName>
        <fullName evidence="2">Superoxide dismutase [Cu-Zn]</fullName>
        <ecNumber evidence="2">1.15.1.1</ecNumber>
    </recommendedName>
</protein>
<keyword evidence="4" id="KW-0732">Signal</keyword>
<evidence type="ECO:0000313" key="6">
    <source>
        <dbReference type="EMBL" id="SHF68813.1"/>
    </source>
</evidence>
<dbReference type="InterPro" id="IPR018152">
    <property type="entry name" value="SOD_Cu/Zn_BS"/>
</dbReference>
<keyword evidence="2" id="KW-0862">Zinc</keyword>
<dbReference type="NCBIfam" id="NF007628">
    <property type="entry name" value="PRK10290.1"/>
    <property type="match status" value="1"/>
</dbReference>
<dbReference type="RefSeq" id="WP_072824858.1">
    <property type="nucleotide sequence ID" value="NZ_FQUJ01000018.1"/>
</dbReference>
<dbReference type="InterPro" id="IPR024134">
    <property type="entry name" value="SOD_Cu/Zn_/chaperone"/>
</dbReference>